<dbReference type="EMBL" id="JABSNP010000003">
    <property type="protein sequence ID" value="NRT18063.1"/>
    <property type="molecule type" value="Genomic_DNA"/>
</dbReference>
<organism evidence="5 6">
    <name type="scientific">Hymenobacter caeli</name>
    <dbReference type="NCBI Taxonomy" id="2735894"/>
    <lineage>
        <taxon>Bacteria</taxon>
        <taxon>Pseudomonadati</taxon>
        <taxon>Bacteroidota</taxon>
        <taxon>Cytophagia</taxon>
        <taxon>Cytophagales</taxon>
        <taxon>Hymenobacteraceae</taxon>
        <taxon>Hymenobacter</taxon>
    </lineage>
</organism>
<evidence type="ECO:0000313" key="5">
    <source>
        <dbReference type="EMBL" id="NRT18063.1"/>
    </source>
</evidence>
<keyword evidence="3" id="KW-0902">Two-component regulatory system</keyword>
<dbReference type="RefSeq" id="WP_173808829.1">
    <property type="nucleotide sequence ID" value="NZ_JABSNP010000003.1"/>
</dbReference>
<reference evidence="5 6" key="1">
    <citation type="submission" date="2020-05" db="EMBL/GenBank/DDBJ databases">
        <title>Genomic Encyclopedia of Type Strains, Phase IV (KMG-V): Genome sequencing to study the core and pangenomes of soil and plant-associated prokaryotes.</title>
        <authorList>
            <person name="Whitman W."/>
        </authorList>
    </citation>
    <scope>NUCLEOTIDE SEQUENCE [LARGE SCALE GENOMIC DNA]</scope>
    <source>
        <strain evidence="5 6">9A</strain>
    </source>
</reference>
<gene>
    <name evidence="5" type="ORF">HNP98_000874</name>
</gene>
<dbReference type="EC" id="2.7.13.3" evidence="5"/>
<evidence type="ECO:0000256" key="2">
    <source>
        <dbReference type="ARBA" id="ARBA00022777"/>
    </source>
</evidence>
<keyword evidence="1 5" id="KW-0808">Transferase</keyword>
<dbReference type="GO" id="GO:0004673">
    <property type="term" value="F:protein histidine kinase activity"/>
    <property type="evidence" value="ECO:0007669"/>
    <property type="project" value="UniProtKB-EC"/>
</dbReference>
<dbReference type="SUPFAM" id="SSF52402">
    <property type="entry name" value="Adenine nucleotide alpha hydrolases-like"/>
    <property type="match status" value="1"/>
</dbReference>
<dbReference type="PANTHER" id="PTHR45569:SF1">
    <property type="entry name" value="SENSOR PROTEIN KDPD"/>
    <property type="match status" value="1"/>
</dbReference>
<dbReference type="Proteomes" id="UP000779507">
    <property type="component" value="Unassembled WGS sequence"/>
</dbReference>
<accession>A0ABX2FMK3</accession>
<dbReference type="InterPro" id="IPR052023">
    <property type="entry name" value="Histidine_kinase_KdpD"/>
</dbReference>
<sequence>MPTTLPTDDDQRDQSAERFLRLVQERRRGRLKIYVGLAAGVGKTYRMLQEARELEQHDVNVLIGYVETHGRVGTVAQLDGLPVMPRKSVFYKGRALEEMDLDGLLKRRPAVVVVDELAHTNVPGSRNEKRWQDVEELVRAGISVITACNVQHLESLHDQVLKITGTAVAERVPDQVFQHADEVVNVDLTVPELRARLEDGKIYDLAKVPTALANFFQPENLLQLRRLAAREVAQLLGRQVENDAGGAPAVAAQRRNDDRLLACINTNDAAAKEIIRKTARLADRFGAAVWYVLYVQTGRESADRIGLATQRHLINNLQLATELGAQILRVKDDDIVAAVQRVAQEKNATLLVCGVTSPKSGWERLTRRGVTADLVQTVARSSPELDIFLVTY</sequence>
<feature type="domain" description="Signal transduction histidine kinase osmosensitive K+ channel sensor N-terminal" evidence="4">
    <location>
        <begin position="27"/>
        <end position="234"/>
    </location>
</feature>
<evidence type="ECO:0000256" key="1">
    <source>
        <dbReference type="ARBA" id="ARBA00022679"/>
    </source>
</evidence>
<dbReference type="Gene3D" id="3.40.50.620">
    <property type="entry name" value="HUPs"/>
    <property type="match status" value="1"/>
</dbReference>
<proteinExistence type="predicted"/>
<name>A0ABX2FMK3_9BACT</name>
<dbReference type="PANTHER" id="PTHR45569">
    <property type="entry name" value="SENSOR PROTEIN KDPD"/>
    <property type="match status" value="1"/>
</dbReference>
<evidence type="ECO:0000259" key="4">
    <source>
        <dbReference type="Pfam" id="PF02702"/>
    </source>
</evidence>
<evidence type="ECO:0000313" key="6">
    <source>
        <dbReference type="Proteomes" id="UP000779507"/>
    </source>
</evidence>
<evidence type="ECO:0000256" key="3">
    <source>
        <dbReference type="ARBA" id="ARBA00023012"/>
    </source>
</evidence>
<dbReference type="Gene3D" id="3.40.50.300">
    <property type="entry name" value="P-loop containing nucleotide triphosphate hydrolases"/>
    <property type="match status" value="1"/>
</dbReference>
<keyword evidence="2 5" id="KW-0418">Kinase</keyword>
<dbReference type="InterPro" id="IPR027417">
    <property type="entry name" value="P-loop_NTPase"/>
</dbReference>
<keyword evidence="6" id="KW-1185">Reference proteome</keyword>
<dbReference type="Pfam" id="PF02702">
    <property type="entry name" value="KdpD"/>
    <property type="match status" value="1"/>
</dbReference>
<protein>
    <submittedName>
        <fullName evidence="5">Two-component system sensor histidine kinase KdpD</fullName>
        <ecNumber evidence="5">2.7.13.3</ecNumber>
    </submittedName>
</protein>
<dbReference type="InterPro" id="IPR014729">
    <property type="entry name" value="Rossmann-like_a/b/a_fold"/>
</dbReference>
<dbReference type="InterPro" id="IPR003852">
    <property type="entry name" value="Sig_transdc_His_kinase_KdpD_N"/>
</dbReference>
<comment type="caution">
    <text evidence="5">The sequence shown here is derived from an EMBL/GenBank/DDBJ whole genome shotgun (WGS) entry which is preliminary data.</text>
</comment>